<dbReference type="Gene3D" id="3.10.105.10">
    <property type="entry name" value="Dipeptide-binding Protein, Domain 3"/>
    <property type="match status" value="1"/>
</dbReference>
<dbReference type="AlphaFoldDB" id="A0AAF0HFR2"/>
<dbReference type="PANTHER" id="PTHR30290">
    <property type="entry name" value="PERIPLASMIC BINDING COMPONENT OF ABC TRANSPORTER"/>
    <property type="match status" value="1"/>
</dbReference>
<keyword evidence="7" id="KW-0614">Plasmid</keyword>
<keyword evidence="4 5" id="KW-0732">Signal</keyword>
<evidence type="ECO:0000256" key="4">
    <source>
        <dbReference type="ARBA" id="ARBA00022729"/>
    </source>
</evidence>
<evidence type="ECO:0000256" key="3">
    <source>
        <dbReference type="ARBA" id="ARBA00022448"/>
    </source>
</evidence>
<protein>
    <submittedName>
        <fullName evidence="7">ABC transporter substrate-binding protein</fullName>
    </submittedName>
</protein>
<dbReference type="EMBL" id="CP124735">
    <property type="protein sequence ID" value="WHA43905.1"/>
    <property type="molecule type" value="Genomic_DNA"/>
</dbReference>
<evidence type="ECO:0000259" key="6">
    <source>
        <dbReference type="Pfam" id="PF00496"/>
    </source>
</evidence>
<dbReference type="SUPFAM" id="SSF53850">
    <property type="entry name" value="Periplasmic binding protein-like II"/>
    <property type="match status" value="1"/>
</dbReference>
<evidence type="ECO:0000256" key="1">
    <source>
        <dbReference type="ARBA" id="ARBA00004418"/>
    </source>
</evidence>
<dbReference type="PANTHER" id="PTHR30290:SF9">
    <property type="entry name" value="OLIGOPEPTIDE-BINDING PROTEIN APPA"/>
    <property type="match status" value="1"/>
</dbReference>
<evidence type="ECO:0000313" key="7">
    <source>
        <dbReference type="EMBL" id="WHA43905.1"/>
    </source>
</evidence>
<gene>
    <name evidence="7" type="ORF">CFBP5477_022555</name>
</gene>
<feature type="signal peptide" evidence="5">
    <location>
        <begin position="1"/>
        <end position="36"/>
    </location>
</feature>
<dbReference type="PIRSF" id="PIRSF002741">
    <property type="entry name" value="MppA"/>
    <property type="match status" value="1"/>
</dbReference>
<dbReference type="CDD" id="cd08512">
    <property type="entry name" value="PBP2_NikA_DppA_OppA_like_7"/>
    <property type="match status" value="1"/>
</dbReference>
<geneLocation type="plasmid" evidence="7 8">
    <name>pAlCFBP5477</name>
</geneLocation>
<feature type="domain" description="Solute-binding protein family 5" evidence="6">
    <location>
        <begin position="84"/>
        <end position="447"/>
    </location>
</feature>
<dbReference type="RefSeq" id="WP_137395968.1">
    <property type="nucleotide sequence ID" value="NZ_CP124735.1"/>
</dbReference>
<dbReference type="Gene3D" id="3.90.76.10">
    <property type="entry name" value="Dipeptide-binding Protein, Domain 1"/>
    <property type="match status" value="1"/>
</dbReference>
<dbReference type="InterPro" id="IPR030678">
    <property type="entry name" value="Peptide/Ni-bd"/>
</dbReference>
<organism evidence="7 8">
    <name type="scientific">Agrobacterium larrymoorei</name>
    <dbReference type="NCBI Taxonomy" id="160699"/>
    <lineage>
        <taxon>Bacteria</taxon>
        <taxon>Pseudomonadati</taxon>
        <taxon>Pseudomonadota</taxon>
        <taxon>Alphaproteobacteria</taxon>
        <taxon>Hyphomicrobiales</taxon>
        <taxon>Rhizobiaceae</taxon>
        <taxon>Rhizobium/Agrobacterium group</taxon>
        <taxon>Agrobacterium</taxon>
    </lineage>
</organism>
<evidence type="ECO:0000256" key="2">
    <source>
        <dbReference type="ARBA" id="ARBA00005695"/>
    </source>
</evidence>
<comment type="similarity">
    <text evidence="2">Belongs to the bacterial solute-binding protein 5 family.</text>
</comment>
<evidence type="ECO:0000313" key="8">
    <source>
        <dbReference type="Proteomes" id="UP000298664"/>
    </source>
</evidence>
<dbReference type="Pfam" id="PF00496">
    <property type="entry name" value="SBP_bac_5"/>
    <property type="match status" value="1"/>
</dbReference>
<dbReference type="GO" id="GO:0043190">
    <property type="term" value="C:ATP-binding cassette (ABC) transporter complex"/>
    <property type="evidence" value="ECO:0007669"/>
    <property type="project" value="InterPro"/>
</dbReference>
<dbReference type="GO" id="GO:1904680">
    <property type="term" value="F:peptide transmembrane transporter activity"/>
    <property type="evidence" value="ECO:0007669"/>
    <property type="project" value="TreeGrafter"/>
</dbReference>
<dbReference type="InterPro" id="IPR039424">
    <property type="entry name" value="SBP_5"/>
</dbReference>
<dbReference type="GO" id="GO:0030288">
    <property type="term" value="C:outer membrane-bounded periplasmic space"/>
    <property type="evidence" value="ECO:0007669"/>
    <property type="project" value="UniProtKB-ARBA"/>
</dbReference>
<name>A0AAF0HFR2_9HYPH</name>
<dbReference type="GO" id="GO:0015833">
    <property type="term" value="P:peptide transport"/>
    <property type="evidence" value="ECO:0007669"/>
    <property type="project" value="TreeGrafter"/>
</dbReference>
<keyword evidence="3" id="KW-0813">Transport</keyword>
<dbReference type="InterPro" id="IPR000914">
    <property type="entry name" value="SBP_5_dom"/>
</dbReference>
<dbReference type="Proteomes" id="UP000298664">
    <property type="component" value="Plasmid pAlCFBP5477"/>
</dbReference>
<reference evidence="7" key="1">
    <citation type="submission" date="2023-05" db="EMBL/GenBank/DDBJ databases">
        <title>Complete genome sequence of Agrobacterium larrymoorei CFBP5477.</title>
        <authorList>
            <person name="Yen H.-C."/>
            <person name="Chou L."/>
            <person name="Lin Y.-C."/>
            <person name="Lai E.-M."/>
            <person name="Kuo C.-H."/>
        </authorList>
    </citation>
    <scope>NUCLEOTIDE SEQUENCE</scope>
    <source>
        <strain evidence="7">CFBP5477</strain>
        <plasmid evidence="7">pAlCFBP5477</plasmid>
    </source>
</reference>
<dbReference type="Gene3D" id="3.40.190.10">
    <property type="entry name" value="Periplasmic binding protein-like II"/>
    <property type="match status" value="1"/>
</dbReference>
<evidence type="ECO:0000256" key="5">
    <source>
        <dbReference type="SAM" id="SignalP"/>
    </source>
</evidence>
<sequence>MNLEHAGKTLQRVKVAATLSTVLLASCAFSTTSAWAQAQKPLIIARNLAINSLDPARTACDTCNMYMYAVYETLVRLGTDNKTILPALAEKWTPNADNTSFTFNLNPKAVFSDGTPVEAKDVKWSWERLANLQGGMAWLFEGVTSIETPDAHTVVVKLAAPDSEFLGKVIAPYAGVVNSKVAEAQGAKATKEGAASDSAEPWFLTHSAGSGPYNLEAYSPNDELRFKRNEKYWDKPAQIDEIVVKQTKDSVAQAQALESGDVDIAMQIAPDTARTIKSPDVTVQSVPSYNFIYMALSPGAKANKVPLSLKVRQAIAYAVDYKGLIDFTVGGAGKLIPVAIPNGFPGTDGLPQPEFNLEKAKSLMKEAGVTDGIDMESVFPSENYYGVDMSTLMQFIQQNLAKINIRLQLKPATFPVWLDTVKGDHTPLTASFYAPDYYGTDQYVRTFGMIPGARWLARSGGDKVDGVVNMKEKELLDKAVASPTDVRDKLYNEIGQEMIKDRIIVPLVSPDTVLTYNKNIEGMSYSVTAVLPLQDLKFKQ</sequence>
<feature type="chain" id="PRO_5042039276" evidence="5">
    <location>
        <begin position="37"/>
        <end position="540"/>
    </location>
</feature>
<proteinExistence type="inferred from homology"/>
<comment type="subcellular location">
    <subcellularLocation>
        <location evidence="1">Periplasm</location>
    </subcellularLocation>
</comment>
<accession>A0AAF0HFR2</accession>